<dbReference type="GO" id="GO:0004867">
    <property type="term" value="F:serine-type endopeptidase inhibitor activity"/>
    <property type="evidence" value="ECO:0007669"/>
    <property type="project" value="InterPro"/>
</dbReference>
<dbReference type="PANTHER" id="PTHR11461">
    <property type="entry name" value="SERINE PROTEASE INHIBITOR, SERPIN"/>
    <property type="match status" value="1"/>
</dbReference>
<dbReference type="InterPro" id="IPR023796">
    <property type="entry name" value="Serpin_dom"/>
</dbReference>
<evidence type="ECO:0000259" key="4">
    <source>
        <dbReference type="SMART" id="SM00093"/>
    </source>
</evidence>
<evidence type="ECO:0000256" key="3">
    <source>
        <dbReference type="SAM" id="MobiDB-lite"/>
    </source>
</evidence>
<dbReference type="Gene3D" id="3.30.497.10">
    <property type="entry name" value="Antithrombin, subunit I, domain 2"/>
    <property type="match status" value="1"/>
</dbReference>
<feature type="region of interest" description="Disordered" evidence="3">
    <location>
        <begin position="1"/>
        <end position="21"/>
    </location>
</feature>
<dbReference type="EMBL" id="HBFA01006384">
    <property type="protein sequence ID" value="CAD8654112.1"/>
    <property type="molecule type" value="Transcribed_RNA"/>
</dbReference>
<dbReference type="InterPro" id="IPR042178">
    <property type="entry name" value="Serpin_sf_1"/>
</dbReference>
<dbReference type="SUPFAM" id="SSF56574">
    <property type="entry name" value="Serpins"/>
    <property type="match status" value="1"/>
</dbReference>
<proteinExistence type="inferred from homology"/>
<dbReference type="PROSITE" id="PS00284">
    <property type="entry name" value="SERPIN"/>
    <property type="match status" value="1"/>
</dbReference>
<dbReference type="InterPro" id="IPR042185">
    <property type="entry name" value="Serpin_sf_2"/>
</dbReference>
<dbReference type="CDD" id="cd00172">
    <property type="entry name" value="serpin"/>
    <property type="match status" value="1"/>
</dbReference>
<name>A0A7S0MXF3_9CHLO</name>
<organism evidence="5">
    <name type="scientific">Pyramimonas obovata</name>
    <dbReference type="NCBI Taxonomy" id="1411642"/>
    <lineage>
        <taxon>Eukaryota</taxon>
        <taxon>Viridiplantae</taxon>
        <taxon>Chlorophyta</taxon>
        <taxon>Pyramimonadophyceae</taxon>
        <taxon>Pyramimonadales</taxon>
        <taxon>Pyramimonadaceae</taxon>
        <taxon>Pyramimonas</taxon>
        <taxon>Pyramimonas incertae sedis</taxon>
    </lineage>
</organism>
<evidence type="ECO:0000256" key="1">
    <source>
        <dbReference type="ARBA" id="ARBA00009500"/>
    </source>
</evidence>
<dbReference type="SMART" id="SM00093">
    <property type="entry name" value="SERPIN"/>
    <property type="match status" value="1"/>
</dbReference>
<dbReference type="Pfam" id="PF00079">
    <property type="entry name" value="Serpin"/>
    <property type="match status" value="1"/>
</dbReference>
<feature type="domain" description="Serpin" evidence="4">
    <location>
        <begin position="114"/>
        <end position="518"/>
    </location>
</feature>
<dbReference type="AlphaFoldDB" id="A0A7S0MXF3"/>
<accession>A0A7S0MXF3</accession>
<dbReference type="Gene3D" id="2.30.39.10">
    <property type="entry name" value="Alpha-1-antitrypsin, domain 1"/>
    <property type="match status" value="1"/>
</dbReference>
<dbReference type="InterPro" id="IPR023795">
    <property type="entry name" value="Serpin_CS"/>
</dbReference>
<dbReference type="InterPro" id="IPR036186">
    <property type="entry name" value="Serpin_sf"/>
</dbReference>
<dbReference type="InterPro" id="IPR000215">
    <property type="entry name" value="Serpin_fam"/>
</dbReference>
<reference evidence="5" key="1">
    <citation type="submission" date="2021-01" db="EMBL/GenBank/DDBJ databases">
        <authorList>
            <person name="Corre E."/>
            <person name="Pelletier E."/>
            <person name="Niang G."/>
            <person name="Scheremetjew M."/>
            <person name="Finn R."/>
            <person name="Kale V."/>
            <person name="Holt S."/>
            <person name="Cochrane G."/>
            <person name="Meng A."/>
            <person name="Brown T."/>
            <person name="Cohen L."/>
        </authorList>
    </citation>
    <scope>NUCLEOTIDE SEQUENCE</scope>
    <source>
        <strain evidence="5">CCMP722</strain>
    </source>
</reference>
<gene>
    <name evidence="5" type="ORF">POBO1169_LOCUS3300</name>
</gene>
<sequence>MGNYASTEASPDAQPPSSTGYQAGFEEGYKAAFAAGAAAAAEAAAAAGGTVGFGGPPAKHQNAMVQMMSDDPVRSAEDQYLSMATHEYGKYGLGAPLEAIPVNTTASRMNDFGFRLLHAIDKKNKATGARDGCIVVSPVALATMLGALATGATVESVGGEQLSEALQLPLSCTECVEELGHALREIVAASDPRATMWMPMAVWIATHRNMDYQRFLGECLGVEVRKLGENTGVNDWFDDRSDHTLKDIVPDSEEPRSCCLTSGLFFNGSWACGFCPEDNVREAFTITQRSVRQKVQVPCVMMRKRDTLQYVEVWTNETVSNNTVADPELAMLAPEGMLCQIVEIPYTASYMQPGTSLTAVVVLPHFHVQLSQLIAVLGHSPLRWSHWLSGLRPRKLDLKIPKFTVTNTTTNMMADLQNMGVTEAFSTATEGNLYGMSEDARTHVDGFYHQVRVVIGERGTTMPAKYCEVASAVQKEHQPYARTAGFVVRQMYVDRPFLLFIRDKESGAVLAASKVEHPVFNLDHRMERGHRQ</sequence>
<evidence type="ECO:0000313" key="5">
    <source>
        <dbReference type="EMBL" id="CAD8654112.1"/>
    </source>
</evidence>
<comment type="similarity">
    <text evidence="1 2">Belongs to the serpin family.</text>
</comment>
<evidence type="ECO:0000256" key="2">
    <source>
        <dbReference type="RuleBase" id="RU000411"/>
    </source>
</evidence>
<protein>
    <recommendedName>
        <fullName evidence="4">Serpin domain-containing protein</fullName>
    </recommendedName>
</protein>
<dbReference type="GO" id="GO:0005615">
    <property type="term" value="C:extracellular space"/>
    <property type="evidence" value="ECO:0007669"/>
    <property type="project" value="InterPro"/>
</dbReference>
<dbReference type="PANTHER" id="PTHR11461:SF211">
    <property type="entry name" value="GH10112P-RELATED"/>
    <property type="match status" value="1"/>
</dbReference>